<accession>A0A4C1Y375</accession>
<dbReference type="Proteomes" id="UP000299102">
    <property type="component" value="Unassembled WGS sequence"/>
</dbReference>
<evidence type="ECO:0000313" key="1">
    <source>
        <dbReference type="EMBL" id="GBP69282.1"/>
    </source>
</evidence>
<gene>
    <name evidence="1" type="ORF">EVAR_57526_1</name>
</gene>
<dbReference type="EMBL" id="BGZK01001036">
    <property type="protein sequence ID" value="GBP69282.1"/>
    <property type="molecule type" value="Genomic_DNA"/>
</dbReference>
<dbReference type="OrthoDB" id="411823at2759"/>
<reference evidence="1 2" key="1">
    <citation type="journal article" date="2019" name="Commun. Biol.">
        <title>The bagworm genome reveals a unique fibroin gene that provides high tensile strength.</title>
        <authorList>
            <person name="Kono N."/>
            <person name="Nakamura H."/>
            <person name="Ohtoshi R."/>
            <person name="Tomita M."/>
            <person name="Numata K."/>
            <person name="Arakawa K."/>
        </authorList>
    </citation>
    <scope>NUCLEOTIDE SEQUENCE [LARGE SCALE GENOMIC DNA]</scope>
</reference>
<protein>
    <submittedName>
        <fullName evidence="1">Uncharacterized protein</fullName>
    </submittedName>
</protein>
<keyword evidence="2" id="KW-1185">Reference proteome</keyword>
<evidence type="ECO:0000313" key="2">
    <source>
        <dbReference type="Proteomes" id="UP000299102"/>
    </source>
</evidence>
<name>A0A4C1Y375_EUMVA</name>
<proteinExistence type="predicted"/>
<comment type="caution">
    <text evidence="1">The sequence shown here is derived from an EMBL/GenBank/DDBJ whole genome shotgun (WGS) entry which is preliminary data.</text>
</comment>
<sequence>MNTLVEYVFEETLAVSEAQVARAMHEEELVPDRVPLLYSSRLISSISAIKTWGGTFVDRKLEKPVYFDDLPHPVHVPKIEYENVEDLDSQILECLAIVGPHIITDESWIEGKVNTALTEW</sequence>
<dbReference type="AlphaFoldDB" id="A0A4C1Y375"/>
<organism evidence="1 2">
    <name type="scientific">Eumeta variegata</name>
    <name type="common">Bagworm moth</name>
    <name type="synonym">Eumeta japonica</name>
    <dbReference type="NCBI Taxonomy" id="151549"/>
    <lineage>
        <taxon>Eukaryota</taxon>
        <taxon>Metazoa</taxon>
        <taxon>Ecdysozoa</taxon>
        <taxon>Arthropoda</taxon>
        <taxon>Hexapoda</taxon>
        <taxon>Insecta</taxon>
        <taxon>Pterygota</taxon>
        <taxon>Neoptera</taxon>
        <taxon>Endopterygota</taxon>
        <taxon>Lepidoptera</taxon>
        <taxon>Glossata</taxon>
        <taxon>Ditrysia</taxon>
        <taxon>Tineoidea</taxon>
        <taxon>Psychidae</taxon>
        <taxon>Oiketicinae</taxon>
        <taxon>Eumeta</taxon>
    </lineage>
</organism>